<dbReference type="SUPFAM" id="SSF56300">
    <property type="entry name" value="Metallo-dependent phosphatases"/>
    <property type="match status" value="1"/>
</dbReference>
<feature type="domain" description="Capsule synthesis protein CapA" evidence="3">
    <location>
        <begin position="150"/>
        <end position="399"/>
    </location>
</feature>
<evidence type="ECO:0000313" key="5">
    <source>
        <dbReference type="Proteomes" id="UP001499987"/>
    </source>
</evidence>
<reference evidence="5" key="1">
    <citation type="journal article" date="2019" name="Int. J. Syst. Evol. Microbiol.">
        <title>The Global Catalogue of Microorganisms (GCM) 10K type strain sequencing project: providing services to taxonomists for standard genome sequencing and annotation.</title>
        <authorList>
            <consortium name="The Broad Institute Genomics Platform"/>
            <consortium name="The Broad Institute Genome Sequencing Center for Infectious Disease"/>
            <person name="Wu L."/>
            <person name="Ma J."/>
        </authorList>
    </citation>
    <scope>NUCLEOTIDE SEQUENCE [LARGE SCALE GENOMIC DNA]</scope>
    <source>
        <strain evidence="5">JCM 13002</strain>
    </source>
</reference>
<dbReference type="PANTHER" id="PTHR33393">
    <property type="entry name" value="POLYGLUTAMINE SYNTHESIS ACCESSORY PROTEIN RV0574C-RELATED"/>
    <property type="match status" value="1"/>
</dbReference>
<organism evidence="4 5">
    <name type="scientific">Kitasatospora arboriphila</name>
    <dbReference type="NCBI Taxonomy" id="258052"/>
    <lineage>
        <taxon>Bacteria</taxon>
        <taxon>Bacillati</taxon>
        <taxon>Actinomycetota</taxon>
        <taxon>Actinomycetes</taxon>
        <taxon>Kitasatosporales</taxon>
        <taxon>Streptomycetaceae</taxon>
        <taxon>Kitasatospora</taxon>
    </lineage>
</organism>
<comment type="similarity">
    <text evidence="1">Belongs to the CapA family.</text>
</comment>
<dbReference type="RefSeq" id="WP_344622394.1">
    <property type="nucleotide sequence ID" value="NZ_BAAALD010000007.1"/>
</dbReference>
<dbReference type="InterPro" id="IPR029052">
    <property type="entry name" value="Metallo-depent_PP-like"/>
</dbReference>
<dbReference type="InterPro" id="IPR019079">
    <property type="entry name" value="Capsule_synth_CapA"/>
</dbReference>
<sequence>MTPLVSRRAVLLGAAGGVLAACSSGSSERRPHRGAATAAEALRSDGGVRLPVVLAVHPVTAIGRTATRAELEAVHSGGAATWQGLRVVRGPGAVAEVAAAGDAVAVVTADAVVPGTAVVPVVGRDPLTAPADYPVTAAVDAVTAPDPVVTSMWTGDVMLGRRVGAGMAAAGDWELPFSQTASRLAAAGLTVGNLECTLSKEGRATHGGDSFGADPRALAGPRRAGYDILTLGNNHMGDYGPDALVRTVAIARGEGFATTGAGADIAAAREPALATAGGLRFAVLAFCAVGESPEAGPATPGVVWQRMPPITGPLAEGDLAALEASVRAARPTADVLVVVPHWGREYSHRPVAEQYTVGHRLIDAGADAVVGMHQHWVQPIEIYRGRPIVHGLGNFVFDMTFSEQVQQAVVVELVHWGRILKSVRAVPVRIGTGGVPHFLDPTGTEGRGILGTVWS</sequence>
<dbReference type="Gene3D" id="3.60.21.10">
    <property type="match status" value="1"/>
</dbReference>
<dbReference type="Pfam" id="PF09587">
    <property type="entry name" value="PGA_cap"/>
    <property type="match status" value="1"/>
</dbReference>
<dbReference type="CDD" id="cd07381">
    <property type="entry name" value="MPP_CapA"/>
    <property type="match status" value="1"/>
</dbReference>
<dbReference type="PROSITE" id="PS51318">
    <property type="entry name" value="TAT"/>
    <property type="match status" value="1"/>
</dbReference>
<evidence type="ECO:0000256" key="2">
    <source>
        <dbReference type="SAM" id="SignalP"/>
    </source>
</evidence>
<evidence type="ECO:0000256" key="1">
    <source>
        <dbReference type="ARBA" id="ARBA00005662"/>
    </source>
</evidence>
<feature type="signal peptide" evidence="2">
    <location>
        <begin position="1"/>
        <end position="20"/>
    </location>
</feature>
<feature type="chain" id="PRO_5045236722" description="Capsule synthesis protein CapA domain-containing protein" evidence="2">
    <location>
        <begin position="21"/>
        <end position="455"/>
    </location>
</feature>
<dbReference type="InterPro" id="IPR052169">
    <property type="entry name" value="CW_Biosynth-Accessory"/>
</dbReference>
<accession>A0ABP4DXQ7</accession>
<dbReference type="PROSITE" id="PS51257">
    <property type="entry name" value="PROKAR_LIPOPROTEIN"/>
    <property type="match status" value="1"/>
</dbReference>
<evidence type="ECO:0000313" key="4">
    <source>
        <dbReference type="EMBL" id="GAA1073311.1"/>
    </source>
</evidence>
<keyword evidence="2" id="KW-0732">Signal</keyword>
<evidence type="ECO:0000259" key="3">
    <source>
        <dbReference type="SMART" id="SM00854"/>
    </source>
</evidence>
<dbReference type="InterPro" id="IPR006311">
    <property type="entry name" value="TAT_signal"/>
</dbReference>
<protein>
    <recommendedName>
        <fullName evidence="3">Capsule synthesis protein CapA domain-containing protein</fullName>
    </recommendedName>
</protein>
<dbReference type="EMBL" id="BAAALD010000007">
    <property type="protein sequence ID" value="GAA1073311.1"/>
    <property type="molecule type" value="Genomic_DNA"/>
</dbReference>
<gene>
    <name evidence="4" type="ORF">GCM10009663_11640</name>
</gene>
<dbReference type="PANTHER" id="PTHR33393:SF13">
    <property type="entry name" value="PGA BIOSYNTHESIS PROTEIN CAPA"/>
    <property type="match status" value="1"/>
</dbReference>
<dbReference type="Proteomes" id="UP001499987">
    <property type="component" value="Unassembled WGS sequence"/>
</dbReference>
<name>A0ABP4DXQ7_9ACTN</name>
<proteinExistence type="inferred from homology"/>
<comment type="caution">
    <text evidence="4">The sequence shown here is derived from an EMBL/GenBank/DDBJ whole genome shotgun (WGS) entry which is preliminary data.</text>
</comment>
<keyword evidence="5" id="KW-1185">Reference proteome</keyword>
<dbReference type="SMART" id="SM00854">
    <property type="entry name" value="PGA_cap"/>
    <property type="match status" value="1"/>
</dbReference>